<dbReference type="EMBL" id="ML978071">
    <property type="protein sequence ID" value="KAF2013906.1"/>
    <property type="molecule type" value="Genomic_DNA"/>
</dbReference>
<sequence length="263" mass="30679">MHTQVFSIRNYTRIDSKGTPTFTMFINIPKSISEGVRQKWQEIVQHRPKYFMHPLYDHHEIFQQSLHKLRHDLVNLQLAQSFLAEQRLEMHIMSTETNIDETMRDSHSFTKLIIQYQFSLEVVQKTVLNLHEELESFKHHLQGDPSSNETEEYMRGRIAYPLSEIWSRNITRQFCIVQSKLKDIAEVQGVTQASVLSYIAQRDSGALAHNTEQMAHMAKVTEVSGQEIHAMTRRMENDARQMKFLAEITAFFLPLTALAVSFI</sequence>
<gene>
    <name evidence="1" type="ORF">BU24DRAFT_249516</name>
</gene>
<proteinExistence type="predicted"/>
<dbReference type="RefSeq" id="XP_033382245.1">
    <property type="nucleotide sequence ID" value="XM_033522365.1"/>
</dbReference>
<dbReference type="AlphaFoldDB" id="A0A6A5XLW3"/>
<accession>A0A6A5XLW3</accession>
<organism evidence="1 2">
    <name type="scientific">Aaosphaeria arxii CBS 175.79</name>
    <dbReference type="NCBI Taxonomy" id="1450172"/>
    <lineage>
        <taxon>Eukaryota</taxon>
        <taxon>Fungi</taxon>
        <taxon>Dikarya</taxon>
        <taxon>Ascomycota</taxon>
        <taxon>Pezizomycotina</taxon>
        <taxon>Dothideomycetes</taxon>
        <taxon>Pleosporomycetidae</taxon>
        <taxon>Pleosporales</taxon>
        <taxon>Pleosporales incertae sedis</taxon>
        <taxon>Aaosphaeria</taxon>
    </lineage>
</organism>
<protein>
    <submittedName>
        <fullName evidence="1">Uncharacterized protein</fullName>
    </submittedName>
</protein>
<reference evidence="1" key="1">
    <citation type="journal article" date="2020" name="Stud. Mycol.">
        <title>101 Dothideomycetes genomes: a test case for predicting lifestyles and emergence of pathogens.</title>
        <authorList>
            <person name="Haridas S."/>
            <person name="Albert R."/>
            <person name="Binder M."/>
            <person name="Bloem J."/>
            <person name="Labutti K."/>
            <person name="Salamov A."/>
            <person name="Andreopoulos B."/>
            <person name="Baker S."/>
            <person name="Barry K."/>
            <person name="Bills G."/>
            <person name="Bluhm B."/>
            <person name="Cannon C."/>
            <person name="Castanera R."/>
            <person name="Culley D."/>
            <person name="Daum C."/>
            <person name="Ezra D."/>
            <person name="Gonzalez J."/>
            <person name="Henrissat B."/>
            <person name="Kuo A."/>
            <person name="Liang C."/>
            <person name="Lipzen A."/>
            <person name="Lutzoni F."/>
            <person name="Magnuson J."/>
            <person name="Mondo S."/>
            <person name="Nolan M."/>
            <person name="Ohm R."/>
            <person name="Pangilinan J."/>
            <person name="Park H.-J."/>
            <person name="Ramirez L."/>
            <person name="Alfaro M."/>
            <person name="Sun H."/>
            <person name="Tritt A."/>
            <person name="Yoshinaga Y."/>
            <person name="Zwiers L.-H."/>
            <person name="Turgeon B."/>
            <person name="Goodwin S."/>
            <person name="Spatafora J."/>
            <person name="Crous P."/>
            <person name="Grigoriev I."/>
        </authorList>
    </citation>
    <scope>NUCLEOTIDE SEQUENCE</scope>
    <source>
        <strain evidence="1">CBS 175.79</strain>
    </source>
</reference>
<keyword evidence="2" id="KW-1185">Reference proteome</keyword>
<name>A0A6A5XLW3_9PLEO</name>
<dbReference type="Proteomes" id="UP000799778">
    <property type="component" value="Unassembled WGS sequence"/>
</dbReference>
<evidence type="ECO:0000313" key="2">
    <source>
        <dbReference type="Proteomes" id="UP000799778"/>
    </source>
</evidence>
<dbReference type="GeneID" id="54279762"/>
<evidence type="ECO:0000313" key="1">
    <source>
        <dbReference type="EMBL" id="KAF2013906.1"/>
    </source>
</evidence>